<dbReference type="PROSITE" id="PS51257">
    <property type="entry name" value="PROKAR_LIPOPROTEIN"/>
    <property type="match status" value="1"/>
</dbReference>
<gene>
    <name evidence="1" type="ORF">CEB94_17120</name>
</gene>
<dbReference type="KEGG" id="shaw:CEB94_17120"/>
<proteinExistence type="predicted"/>
<name>A0A6G5RES5_9ACTN</name>
<dbReference type="Proteomes" id="UP000495940">
    <property type="component" value="Chromosome"/>
</dbReference>
<accession>A0A6G5RES5</accession>
<dbReference type="AlphaFoldDB" id="A0A6G5RES5"/>
<reference evidence="1 2" key="1">
    <citation type="submission" date="2017-06" db="EMBL/GenBank/DDBJ databases">
        <title>Complete Genome Sequence of Streptomyces hawaiiensis NRRL 15010 and insights into acyldepsipeptides biosynthesis.</title>
        <authorList>
            <person name="Mariita R.M."/>
            <person name="Sello J.K."/>
        </authorList>
    </citation>
    <scope>NUCLEOTIDE SEQUENCE [LARGE SCALE GENOMIC DNA]</scope>
    <source>
        <strain evidence="1 2">ATCC 12236</strain>
    </source>
</reference>
<dbReference type="EMBL" id="CP021978">
    <property type="protein sequence ID" value="QCD56394.1"/>
    <property type="molecule type" value="Genomic_DNA"/>
</dbReference>
<keyword evidence="2" id="KW-1185">Reference proteome</keyword>
<protein>
    <submittedName>
        <fullName evidence="1">Uncharacterized protein</fullName>
    </submittedName>
</protein>
<organism evidence="1 2">
    <name type="scientific">Streptomyces hawaiiensis</name>
    <dbReference type="NCBI Taxonomy" id="67305"/>
    <lineage>
        <taxon>Bacteria</taxon>
        <taxon>Bacillati</taxon>
        <taxon>Actinomycetota</taxon>
        <taxon>Actinomycetes</taxon>
        <taxon>Kitasatosporales</taxon>
        <taxon>Streptomycetaceae</taxon>
        <taxon>Streptomyces</taxon>
    </lineage>
</organism>
<evidence type="ECO:0000313" key="2">
    <source>
        <dbReference type="Proteomes" id="UP000495940"/>
    </source>
</evidence>
<evidence type="ECO:0000313" key="1">
    <source>
        <dbReference type="EMBL" id="QCD56394.1"/>
    </source>
</evidence>
<sequence length="83" mass="8182">MHHPARLTTAALTASSAALLLTACGSGGTEIPSASPSAAASASASASAGANDLLLRPQGDGVRHGLGGFDVLRRREQGRPCGM</sequence>